<keyword evidence="5" id="KW-1185">Reference proteome</keyword>
<feature type="compositionally biased region" description="Polar residues" evidence="2">
    <location>
        <begin position="111"/>
        <end position="195"/>
    </location>
</feature>
<dbReference type="PANTHER" id="PTHR23101">
    <property type="entry name" value="RAB GDP/GTP EXCHANGE FACTOR"/>
    <property type="match status" value="1"/>
</dbReference>
<dbReference type="OrthoDB" id="10264848at2759"/>
<feature type="region of interest" description="Disordered" evidence="2">
    <location>
        <begin position="94"/>
        <end position="244"/>
    </location>
</feature>
<feature type="region of interest" description="Disordered" evidence="2">
    <location>
        <begin position="406"/>
        <end position="506"/>
    </location>
</feature>
<evidence type="ECO:0000256" key="1">
    <source>
        <dbReference type="SAM" id="Coils"/>
    </source>
</evidence>
<keyword evidence="1" id="KW-0175">Coiled coil</keyword>
<dbReference type="Proteomes" id="UP000838412">
    <property type="component" value="Chromosome 7"/>
</dbReference>
<feature type="compositionally biased region" description="Polar residues" evidence="2">
    <location>
        <begin position="220"/>
        <end position="230"/>
    </location>
</feature>
<feature type="compositionally biased region" description="Basic and acidic residues" evidence="2">
    <location>
        <begin position="485"/>
        <end position="494"/>
    </location>
</feature>
<dbReference type="AlphaFoldDB" id="A0A8K0A7C7"/>
<dbReference type="GO" id="GO:0030139">
    <property type="term" value="C:endocytic vesicle"/>
    <property type="evidence" value="ECO:0007669"/>
    <property type="project" value="TreeGrafter"/>
</dbReference>
<dbReference type="SMART" id="SM00167">
    <property type="entry name" value="VPS9"/>
    <property type="match status" value="1"/>
</dbReference>
<dbReference type="InterPro" id="IPR036181">
    <property type="entry name" value="MIT_dom_sf"/>
</dbReference>
<dbReference type="GO" id="GO:0031267">
    <property type="term" value="F:small GTPase binding"/>
    <property type="evidence" value="ECO:0007669"/>
    <property type="project" value="TreeGrafter"/>
</dbReference>
<feature type="compositionally biased region" description="Basic and acidic residues" evidence="2">
    <location>
        <begin position="578"/>
        <end position="587"/>
    </location>
</feature>
<feature type="compositionally biased region" description="Polar residues" evidence="2">
    <location>
        <begin position="434"/>
        <end position="452"/>
    </location>
</feature>
<feature type="region of interest" description="Disordered" evidence="2">
    <location>
        <begin position="554"/>
        <end position="587"/>
    </location>
</feature>
<dbReference type="GO" id="GO:0005829">
    <property type="term" value="C:cytosol"/>
    <property type="evidence" value="ECO:0007669"/>
    <property type="project" value="TreeGrafter"/>
</dbReference>
<dbReference type="InterPro" id="IPR037191">
    <property type="entry name" value="VPS9_dom_sf"/>
</dbReference>
<dbReference type="PROSITE" id="PS51205">
    <property type="entry name" value="VPS9"/>
    <property type="match status" value="1"/>
</dbReference>
<feature type="coiled-coil region" evidence="1">
    <location>
        <begin position="279"/>
        <end position="306"/>
    </location>
</feature>
<reference evidence="4" key="1">
    <citation type="submission" date="2022-01" db="EMBL/GenBank/DDBJ databases">
        <authorList>
            <person name="Braso-Vives M."/>
        </authorList>
    </citation>
    <scope>NUCLEOTIDE SEQUENCE</scope>
</reference>
<evidence type="ECO:0000313" key="4">
    <source>
        <dbReference type="EMBL" id="CAH1269145.1"/>
    </source>
</evidence>
<dbReference type="EMBL" id="OV696692">
    <property type="protein sequence ID" value="CAH1269145.1"/>
    <property type="molecule type" value="Genomic_DNA"/>
</dbReference>
<evidence type="ECO:0000256" key="2">
    <source>
        <dbReference type="SAM" id="MobiDB-lite"/>
    </source>
</evidence>
<dbReference type="SUPFAM" id="SSF116846">
    <property type="entry name" value="MIT domain"/>
    <property type="match status" value="1"/>
</dbReference>
<dbReference type="InterPro" id="IPR003123">
    <property type="entry name" value="VPS9"/>
</dbReference>
<protein>
    <submittedName>
        <fullName evidence="4">VPS9D1 protein</fullName>
    </submittedName>
</protein>
<dbReference type="SUPFAM" id="SSF109993">
    <property type="entry name" value="VPS9 domain"/>
    <property type="match status" value="1"/>
</dbReference>
<gene>
    <name evidence="4" type="primary">VPS9D1</name>
    <name evidence="4" type="ORF">BLAG_LOCUS21882</name>
</gene>
<dbReference type="GO" id="GO:0005085">
    <property type="term" value="F:guanyl-nucleotide exchange factor activity"/>
    <property type="evidence" value="ECO:0007669"/>
    <property type="project" value="InterPro"/>
</dbReference>
<dbReference type="GO" id="GO:0016192">
    <property type="term" value="P:vesicle-mediated transport"/>
    <property type="evidence" value="ECO:0007669"/>
    <property type="project" value="InterPro"/>
</dbReference>
<feature type="compositionally biased region" description="Polar residues" evidence="2">
    <location>
        <begin position="461"/>
        <end position="478"/>
    </location>
</feature>
<organism evidence="4 5">
    <name type="scientific">Branchiostoma lanceolatum</name>
    <name type="common">Common lancelet</name>
    <name type="synonym">Amphioxus lanceolatum</name>
    <dbReference type="NCBI Taxonomy" id="7740"/>
    <lineage>
        <taxon>Eukaryota</taxon>
        <taxon>Metazoa</taxon>
        <taxon>Chordata</taxon>
        <taxon>Cephalochordata</taxon>
        <taxon>Leptocardii</taxon>
        <taxon>Amphioxiformes</taxon>
        <taxon>Branchiostomatidae</taxon>
        <taxon>Branchiostoma</taxon>
    </lineage>
</organism>
<accession>A0A8K0A7C7</accession>
<feature type="compositionally biased region" description="Polar residues" evidence="2">
    <location>
        <begin position="418"/>
        <end position="427"/>
    </location>
</feature>
<name>A0A8K0A7C7_BRALA</name>
<dbReference type="Gene3D" id="1.20.58.80">
    <property type="entry name" value="Phosphotransferase system, lactose/cellobiose-type IIA subunit"/>
    <property type="match status" value="1"/>
</dbReference>
<dbReference type="Pfam" id="PF02204">
    <property type="entry name" value="VPS9"/>
    <property type="match status" value="1"/>
</dbReference>
<feature type="domain" description="VPS9" evidence="3">
    <location>
        <begin position="660"/>
        <end position="807"/>
    </location>
</feature>
<dbReference type="Gene3D" id="1.20.1050.80">
    <property type="entry name" value="VPS9 domain"/>
    <property type="match status" value="1"/>
</dbReference>
<dbReference type="PANTHER" id="PTHR23101:SF98">
    <property type="entry name" value="VPS9 DOMAIN-CONTAINING PROTEIN 1"/>
    <property type="match status" value="1"/>
</dbReference>
<proteinExistence type="predicted"/>
<evidence type="ECO:0000313" key="5">
    <source>
        <dbReference type="Proteomes" id="UP000838412"/>
    </source>
</evidence>
<dbReference type="InterPro" id="IPR045046">
    <property type="entry name" value="Vps9-like"/>
</dbReference>
<evidence type="ECO:0000259" key="3">
    <source>
        <dbReference type="PROSITE" id="PS51205"/>
    </source>
</evidence>
<sequence length="807" mass="88527">MAGMAAPQDGTLQAAMGLVKEAIRLDSLDKTQDAYIQYLESVAYISQGLLTEAKDHTAGPANARNTKRLLQLAQQCIERASTVADRMQESQALQQVSGMGATDAAPGLITPGNNSMQATPGNQSLPPVTPGNQSLPPAAPGNQSLPPAAPGNQSLPPVAPGNQSLPPVAPGNQSLPPAAPGNQSLPPAVHGNQSLPPAAPGGQSLPPASGAVRTAPFQGNLRSTLPTSPASPRRMAPTPLEKAYQDNQKLMAAYQARMVRLRGRRDKGQLNLSLQRRMIENMAIARAKQEALKRKMEERHRQYQEEAVRQFISVDGLPLPENQCQELYAQIKEFEDQELWLKAWRAKLAEHSDDLKLIEELVKQVLSCQEHPITKTMQQFQLKLYDRLNPLVEKLKQEPEKVTVPYIEDLSDLEHCGTRSTNQSSPNGEEKPSVTENTSDSDQSLTIQSQNKTSEEEIADVSSTGDQMPQDDQNASRIQNEELESSEKTVDKTATESPDDFSDTVRSVKDDVKSAIDKGEELVDKLKAQSRRDSEKTLAYLQNNMDDMFEDLTEECEDEPGNKTSGGSQSQEEEEEPGTEKQEGEKEEIVKMTEDAVQKHLIQVVKDIREFMDHLLAMLIVGYRELNSVAGRDQCLATMEEPFFTPIWSCVGALFRRADHKKEVVLARAMTRYIHALPEELGVPERLCAAGAEGTTLYKPAVNELRSVTSCNSPISKLECIVRTCRAVCECADKSAGEAQKTAASIGADDLLPLLSYVILQSELPQLMSECHSMEVFIREGFLLGEEGYCLTTLQTALDYVASLAKS</sequence>